<sequence length="98" mass="11674">MIHDPRWQVDSETVFAWLPPHDCCDEIAMMFHHMSYRVKLIGEQMFIWKLFIELFGEASKGLILNIIFDLPISLSLGNILTVRRLQIVKYTWHVNQRM</sequence>
<proteinExistence type="evidence at transcript level"/>
<name>C4J8M4_MAIZE</name>
<organism evidence="1">
    <name type="scientific">Zea mays</name>
    <name type="common">Maize</name>
    <dbReference type="NCBI Taxonomy" id="4577"/>
    <lineage>
        <taxon>Eukaryota</taxon>
        <taxon>Viridiplantae</taxon>
        <taxon>Streptophyta</taxon>
        <taxon>Embryophyta</taxon>
        <taxon>Tracheophyta</taxon>
        <taxon>Spermatophyta</taxon>
        <taxon>Magnoliopsida</taxon>
        <taxon>Liliopsida</taxon>
        <taxon>Poales</taxon>
        <taxon>Poaceae</taxon>
        <taxon>PACMAD clade</taxon>
        <taxon>Panicoideae</taxon>
        <taxon>Andropogonodae</taxon>
        <taxon>Andropogoneae</taxon>
        <taxon>Tripsacinae</taxon>
        <taxon>Zea</taxon>
    </lineage>
</organism>
<reference evidence="1" key="1">
    <citation type="journal article" date="2009" name="PLoS Genet.">
        <title>Sequencing, mapping, and analysis of 27,455 maize full-length cDNAs.</title>
        <authorList>
            <person name="Soderlund C."/>
            <person name="Descour A."/>
            <person name="Kudrna D."/>
            <person name="Bomhoff M."/>
            <person name="Boyd L."/>
            <person name="Currie J."/>
            <person name="Angelova A."/>
            <person name="Collura K."/>
            <person name="Wissotski M."/>
            <person name="Ashley E."/>
            <person name="Morrow D."/>
            <person name="Fernandes J."/>
            <person name="Walbot V."/>
            <person name="Yu Y."/>
        </authorList>
    </citation>
    <scope>NUCLEOTIDE SEQUENCE</scope>
    <source>
        <strain evidence="1">B73</strain>
    </source>
</reference>
<dbReference type="EMBL" id="BT087171">
    <property type="protein sequence ID" value="ACR37524.1"/>
    <property type="molecule type" value="mRNA"/>
</dbReference>
<evidence type="ECO:0000313" key="1">
    <source>
        <dbReference type="EMBL" id="ACR37524.1"/>
    </source>
</evidence>
<protein>
    <submittedName>
        <fullName evidence="1">Uncharacterized protein</fullName>
    </submittedName>
</protein>
<accession>C4J8M4</accession>
<dbReference type="AlphaFoldDB" id="C4J8M4"/>